<keyword evidence="13 18" id="KW-0804">Transcription</keyword>
<keyword evidence="2 18" id="KW-0244">Early protein</keyword>
<evidence type="ECO:0000256" key="19">
    <source>
        <dbReference type="PIRNR" id="PIRNR003407"/>
    </source>
</evidence>
<comment type="caution">
    <text evidence="18">Lacks conserved residue(s) required for the propagation of feature annotation.</text>
</comment>
<evidence type="ECO:0000256" key="18">
    <source>
        <dbReference type="HAMAP-Rule" id="MF_04004"/>
    </source>
</evidence>
<organism evidence="20">
    <name type="scientific">Gammapapillomavirus 22</name>
    <dbReference type="NCBI Taxonomy" id="1961679"/>
    <lineage>
        <taxon>Viruses</taxon>
        <taxon>Monodnaviria</taxon>
        <taxon>Shotokuvirae</taxon>
        <taxon>Cossaviricota</taxon>
        <taxon>Papovaviricetes</taxon>
        <taxon>Zurhausenvirales</taxon>
        <taxon>Papillomaviridae</taxon>
        <taxon>Firstpapillomavirinae</taxon>
        <taxon>Gammapapillomavirus</taxon>
    </lineage>
</organism>
<dbReference type="GO" id="GO:0006351">
    <property type="term" value="P:DNA-templated transcription"/>
    <property type="evidence" value="ECO:0007669"/>
    <property type="project" value="UniProtKB-UniRule"/>
</dbReference>
<dbReference type="InterPro" id="IPR000148">
    <property type="entry name" value="Papilloma_E7"/>
</dbReference>
<evidence type="ECO:0000256" key="5">
    <source>
        <dbReference type="ARBA" id="ARBA00022632"/>
    </source>
</evidence>
<evidence type="ECO:0000256" key="14">
    <source>
        <dbReference type="ARBA" id="ARBA00023200"/>
    </source>
</evidence>
<keyword evidence="7 18" id="KW-0863">Zinc-finger</keyword>
<accession>A0A2D2AM39</accession>
<feature type="short sequence motif" description="Nuclear export signal" evidence="18">
    <location>
        <begin position="70"/>
        <end position="78"/>
    </location>
</feature>
<dbReference type="GO" id="GO:0003677">
    <property type="term" value="F:DNA binding"/>
    <property type="evidence" value="ECO:0007669"/>
    <property type="project" value="UniProtKB-UniRule"/>
</dbReference>
<evidence type="ECO:0000256" key="17">
    <source>
        <dbReference type="ARBA" id="ARBA00023309"/>
    </source>
</evidence>
<evidence type="ECO:0000256" key="6">
    <source>
        <dbReference type="ARBA" id="ARBA00022723"/>
    </source>
</evidence>
<dbReference type="GO" id="GO:0019904">
    <property type="term" value="F:protein domain specific binding"/>
    <property type="evidence" value="ECO:0007669"/>
    <property type="project" value="UniProtKB-UniRule"/>
</dbReference>
<dbReference type="EMBL" id="MF588740">
    <property type="protein sequence ID" value="ATQ38519.1"/>
    <property type="molecule type" value="Genomic_DNA"/>
</dbReference>
<keyword evidence="5 18" id="KW-1090">Inhibition of host innate immune response by virus</keyword>
<evidence type="ECO:0000256" key="9">
    <source>
        <dbReference type="ARBA" id="ARBA00022833"/>
    </source>
</evidence>
<keyword evidence="9 18" id="KW-0862">Zinc</keyword>
<evidence type="ECO:0000256" key="10">
    <source>
        <dbReference type="ARBA" id="ARBA00023015"/>
    </source>
</evidence>
<reference evidence="20" key="1">
    <citation type="journal article" date="2018" name="MSphere">
        <title>Metagenomic Discovery of 83 New Human Papillomavirus Types in Patients with Immunodeficiency.</title>
        <authorList>
            <person name="Pastrana D.V."/>
            <person name="Peretti A."/>
            <person name="Welch N.L."/>
            <person name="Borgogna C."/>
            <person name="Olivero C."/>
            <person name="Badolato R."/>
            <person name="Notarangelo L.D."/>
            <person name="Gariglio M."/>
            <person name="FitzGerald P.C."/>
            <person name="McIntosh C.E."/>
            <person name="Reeves J."/>
            <person name="Starrett G.J."/>
            <person name="Bliskovsky V."/>
            <person name="Velez D."/>
            <person name="Brownell I."/>
            <person name="Yarchoan R."/>
            <person name="Wyvill K.M."/>
            <person name="Uldrick T.S."/>
            <person name="Maldarelli F."/>
            <person name="Lisco A."/>
            <person name="Sereti I."/>
            <person name="Gonzalez C.M."/>
            <person name="Androphy E.J."/>
            <person name="McBride A.A."/>
            <person name="Van Doorslaer K."/>
            <person name="Garcia F."/>
            <person name="Dvoretzky I."/>
            <person name="Liu J.S."/>
            <person name="Han J."/>
            <person name="Murphy P.M."/>
            <person name="McDermott D.H."/>
            <person name="Buck C.B."/>
        </authorList>
    </citation>
    <scope>NUCLEOTIDE SEQUENCE</scope>
    <source>
        <strain evidence="20">Gamma22_w18c07</strain>
    </source>
</reference>
<feature type="zinc finger region" evidence="18">
    <location>
        <begin position="52"/>
        <end position="88"/>
    </location>
</feature>
<dbReference type="Gene3D" id="3.30.160.330">
    <property type="match status" value="1"/>
</dbReference>
<keyword evidence="8 18" id="KW-1114">Inhibition of host interferon signaling pathway by virus</keyword>
<gene>
    <name evidence="18 20" type="primary">E7</name>
</gene>
<proteinExistence type="inferred from homology"/>
<dbReference type="Pfam" id="PF00527">
    <property type="entry name" value="E7"/>
    <property type="match status" value="1"/>
</dbReference>
<dbReference type="GO" id="GO:0008270">
    <property type="term" value="F:zinc ion binding"/>
    <property type="evidence" value="ECO:0007669"/>
    <property type="project" value="UniProtKB-KW"/>
</dbReference>
<keyword evidence="11 18" id="KW-0238">DNA-binding</keyword>
<keyword evidence="17 18" id="KW-1078">G1/S host cell cycle checkpoint dysregulation by virus</keyword>
<keyword evidence="12 18" id="KW-0010">Activator</keyword>
<dbReference type="Proteomes" id="UP000290730">
    <property type="component" value="Segment"/>
</dbReference>
<evidence type="ECO:0000256" key="3">
    <source>
        <dbReference type="ARBA" id="ARBA00022562"/>
    </source>
</evidence>
<dbReference type="HAMAP" id="MF_04004">
    <property type="entry name" value="PPV_E7"/>
    <property type="match status" value="1"/>
</dbReference>
<keyword evidence="10 18" id="KW-0805">Transcription regulation</keyword>
<dbReference type="GO" id="GO:0030430">
    <property type="term" value="C:host cell cytoplasm"/>
    <property type="evidence" value="ECO:0007669"/>
    <property type="project" value="UniProtKB-SubCell"/>
</dbReference>
<dbReference type="SUPFAM" id="SSF161234">
    <property type="entry name" value="E7 C-terminal domain-like"/>
    <property type="match status" value="1"/>
</dbReference>
<comment type="similarity">
    <text evidence="18 19">Belongs to the papillomaviridae E7 protein family.</text>
</comment>
<evidence type="ECO:0000256" key="16">
    <source>
        <dbReference type="ARBA" id="ARBA00023280"/>
    </source>
</evidence>
<evidence type="ECO:0000256" key="1">
    <source>
        <dbReference type="ARBA" id="ARBA00022504"/>
    </source>
</evidence>
<dbReference type="GO" id="GO:0052170">
    <property type="term" value="P:symbiont-mediated suppression of host innate immune response"/>
    <property type="evidence" value="ECO:0007669"/>
    <property type="project" value="UniProtKB-KW"/>
</dbReference>
<comment type="subunit">
    <text evidence="18">Homodimer. Homooligomer. Interacts with host RB1; this interaction induces dissociation of RB1-E2F1 complex thereby disrupting RB1 activity. Interacts with host EP300; this interaction represses EP300 transcriptional activity. Interacts with protein E2; this interaction inhibits E7 oncogenic activity. Interacts with host TMEM173/STING; this interaction impairs the ability of TMEM173/STING to sense cytosolic DNA and promote the production of type I interferon (IFN-alpha and IFN-beta).</text>
</comment>
<evidence type="ECO:0000313" key="20">
    <source>
        <dbReference type="EMBL" id="ATQ38519.1"/>
    </source>
</evidence>
<dbReference type="GO" id="GO:0042025">
    <property type="term" value="C:host cell nucleus"/>
    <property type="evidence" value="ECO:0007669"/>
    <property type="project" value="UniProtKB-SubCell"/>
</dbReference>
<evidence type="ECO:0000256" key="7">
    <source>
        <dbReference type="ARBA" id="ARBA00022771"/>
    </source>
</evidence>
<evidence type="ECO:0000256" key="2">
    <source>
        <dbReference type="ARBA" id="ARBA00022518"/>
    </source>
</evidence>
<keyword evidence="1 18" id="KW-1121">Modulation of host cell cycle by virus</keyword>
<keyword evidence="3 18" id="KW-1048">Host nucleus</keyword>
<evidence type="ECO:0000256" key="15">
    <source>
        <dbReference type="ARBA" id="ARBA00023258"/>
    </source>
</evidence>
<dbReference type="GO" id="GO:0003700">
    <property type="term" value="F:DNA-binding transcription factor activity"/>
    <property type="evidence" value="ECO:0007669"/>
    <property type="project" value="UniProtKB-UniRule"/>
</dbReference>
<evidence type="ECO:0000256" key="12">
    <source>
        <dbReference type="ARBA" id="ARBA00023159"/>
    </source>
</evidence>
<comment type="domain">
    <text evidence="18">The E7 terminal domain is an intrinsically disordered domain, whose flexibility and conformational transitions confer target adaptability to the oncoprotein. It allows adaptation to a variety of protein targets and exposes the PEST degradation sequence that regulates its turnover in the cell.</text>
</comment>
<comment type="function">
    <text evidence="19">E7 protein has both transforming and trans-activating activities.</text>
</comment>
<keyword evidence="16 18" id="KW-0899">Viral immunoevasion</keyword>
<comment type="subcellular location">
    <subcellularLocation>
        <location evidence="18">Host cytoplasm</location>
    </subcellularLocation>
    <subcellularLocation>
        <location evidence="18">Host nucleus</location>
    </subcellularLocation>
    <text evidence="18">Predominantly found in the host nucleus.</text>
</comment>
<protein>
    <recommendedName>
        <fullName evidence="18 19">Protein E7</fullName>
    </recommendedName>
</protein>
<dbReference type="GO" id="GO:0039502">
    <property type="term" value="P:symbiont-mediated suppression of host type I interferon-mediated signaling pathway"/>
    <property type="evidence" value="ECO:0007669"/>
    <property type="project" value="UniProtKB-UniRule"/>
</dbReference>
<evidence type="ECO:0000256" key="4">
    <source>
        <dbReference type="ARBA" id="ARBA00022581"/>
    </source>
</evidence>
<keyword evidence="15" id="KW-0922">Interferon antiviral system evasion</keyword>
<keyword evidence="4 18" id="KW-0945">Host-virus interaction</keyword>
<dbReference type="GO" id="GO:0039645">
    <property type="term" value="P:symbiont-mediated perturbation of host cell cycle G1/S transition checkpoint"/>
    <property type="evidence" value="ECO:0007669"/>
    <property type="project" value="UniProtKB-UniRule"/>
</dbReference>
<evidence type="ECO:0000256" key="8">
    <source>
        <dbReference type="ARBA" id="ARBA00022830"/>
    </source>
</evidence>
<evidence type="ECO:0000256" key="11">
    <source>
        <dbReference type="ARBA" id="ARBA00023125"/>
    </source>
</evidence>
<sequence length="97" mass="10670">MRGPKIDAGDIELELDSLVLPQNLLSSESLSPDSEGQAEEVEQVPYKIDTYCKACGTGVRFCVVATRLAILTLEQLLTAELNLLCPTCSRIYCRHGR</sequence>
<name>A0A2D2AM39_9PAPI</name>
<comment type="function">
    <text evidence="18">Plays a role in viral genome replication by driving entry of quiescent cells into the cell cycle. Stimulation of progression from G1 to S phase allows the virus to efficiently use the cellular DNA replicating machinery to achieve viral genome replication. E7 protein has both transforming and trans-activating activities. Induces the disassembly of the E2F1 transcription factor from RB1, with subsequent transcriptional activation of E2F1-regulated S-phase genes. Interferes with host histone deacetylation mediated by HDAC1 and HDAC2, leading to transcription activation. Plays also a role in the inhibition of both antiviral and antiproliferative functions of host interferon alpha. Interaction with host TMEM173/STING impairs the ability of TMEM173/STING to sense cytosolic DNA and promote the production of type I interferon (IFN-alpha and IFN-beta).</text>
</comment>
<dbReference type="PIRSF" id="PIRSF003407">
    <property type="entry name" value="Papvi_E7"/>
    <property type="match status" value="1"/>
</dbReference>
<keyword evidence="14 18" id="KW-1035">Host cytoplasm</keyword>
<evidence type="ECO:0000256" key="13">
    <source>
        <dbReference type="ARBA" id="ARBA00023163"/>
    </source>
</evidence>
<comment type="PTM">
    <text evidence="18">Highly phosphorylated.</text>
</comment>
<keyword evidence="6 18" id="KW-0479">Metal-binding</keyword>